<protein>
    <submittedName>
        <fullName evidence="2">Uncharacterized protein</fullName>
    </submittedName>
</protein>
<dbReference type="HOGENOM" id="CLU_1103001_0_0_1"/>
<feature type="compositionally biased region" description="Basic residues" evidence="1">
    <location>
        <begin position="21"/>
        <end position="31"/>
    </location>
</feature>
<name>F4RFR5_MELLP</name>
<keyword evidence="3" id="KW-1185">Reference proteome</keyword>
<dbReference type="AlphaFoldDB" id="F4RFR5"/>
<sequence>MPSSTRSRSRTQTSTGPSLGHHTRRTSHLGRRVSFESANSNSTSDRKRKKNVRSLVLNTRKRRCLDVQDDPPSSDGEYRLEDNENSQSDQLNDASGDSDSDIQLQLLRNQPPPTNDVTKDQENEETEGNKEDDLLQRLADQFELAEEPSHQRTSSRILRQRLTHHTDQIKNSQAATHPEQVVLPTLHNYKLKLDKWPPARIAVQERSQTKKATSVSAAILKEAKAIRKIYKHQMAMLSIIGNVSKFTLDKAL</sequence>
<feature type="region of interest" description="Disordered" evidence="1">
    <location>
        <begin position="1"/>
        <end position="132"/>
    </location>
</feature>
<evidence type="ECO:0000313" key="3">
    <source>
        <dbReference type="Proteomes" id="UP000001072"/>
    </source>
</evidence>
<dbReference type="InParanoid" id="F4RFR5"/>
<proteinExistence type="predicted"/>
<dbReference type="KEGG" id="mlr:MELLADRAFT_84438"/>
<dbReference type="GeneID" id="18933478"/>
<evidence type="ECO:0000313" key="2">
    <source>
        <dbReference type="EMBL" id="EGG08885.1"/>
    </source>
</evidence>
<organism evidence="3">
    <name type="scientific">Melampsora larici-populina (strain 98AG31 / pathotype 3-4-7)</name>
    <name type="common">Poplar leaf rust fungus</name>
    <dbReference type="NCBI Taxonomy" id="747676"/>
    <lineage>
        <taxon>Eukaryota</taxon>
        <taxon>Fungi</taxon>
        <taxon>Dikarya</taxon>
        <taxon>Basidiomycota</taxon>
        <taxon>Pucciniomycotina</taxon>
        <taxon>Pucciniomycetes</taxon>
        <taxon>Pucciniales</taxon>
        <taxon>Melampsoraceae</taxon>
        <taxon>Melampsora</taxon>
    </lineage>
</organism>
<gene>
    <name evidence="2" type="ORF">MELLADRAFT_84438</name>
</gene>
<dbReference type="RefSeq" id="XP_007407859.1">
    <property type="nucleotide sequence ID" value="XM_007407797.1"/>
</dbReference>
<dbReference type="VEuPathDB" id="FungiDB:MELLADRAFT_84438"/>
<feature type="compositionally biased region" description="Polar residues" evidence="1">
    <location>
        <begin position="85"/>
        <end position="108"/>
    </location>
</feature>
<dbReference type="Proteomes" id="UP000001072">
    <property type="component" value="Unassembled WGS sequence"/>
</dbReference>
<dbReference type="EMBL" id="GL883099">
    <property type="protein sequence ID" value="EGG08885.1"/>
    <property type="molecule type" value="Genomic_DNA"/>
</dbReference>
<reference evidence="3" key="1">
    <citation type="journal article" date="2011" name="Proc. Natl. Acad. Sci. U.S.A.">
        <title>Obligate biotrophy features unraveled by the genomic analysis of rust fungi.</title>
        <authorList>
            <person name="Duplessis S."/>
            <person name="Cuomo C.A."/>
            <person name="Lin Y.-C."/>
            <person name="Aerts A."/>
            <person name="Tisserant E."/>
            <person name="Veneault-Fourrey C."/>
            <person name="Joly D.L."/>
            <person name="Hacquard S."/>
            <person name="Amselem J."/>
            <person name="Cantarel B.L."/>
            <person name="Chiu R."/>
            <person name="Coutinho P.M."/>
            <person name="Feau N."/>
            <person name="Field M."/>
            <person name="Frey P."/>
            <person name="Gelhaye E."/>
            <person name="Goldberg J."/>
            <person name="Grabherr M.G."/>
            <person name="Kodira C.D."/>
            <person name="Kohler A."/>
            <person name="Kuees U."/>
            <person name="Lindquist E.A."/>
            <person name="Lucas S.M."/>
            <person name="Mago R."/>
            <person name="Mauceli E."/>
            <person name="Morin E."/>
            <person name="Murat C."/>
            <person name="Pangilinan J.L."/>
            <person name="Park R."/>
            <person name="Pearson M."/>
            <person name="Quesneville H."/>
            <person name="Rouhier N."/>
            <person name="Sakthikumar S."/>
            <person name="Salamov A.A."/>
            <person name="Schmutz J."/>
            <person name="Selles B."/>
            <person name="Shapiro H."/>
            <person name="Tanguay P."/>
            <person name="Tuskan G.A."/>
            <person name="Henrissat B."/>
            <person name="Van de Peer Y."/>
            <person name="Rouze P."/>
            <person name="Ellis J.G."/>
            <person name="Dodds P.N."/>
            <person name="Schein J.E."/>
            <person name="Zhong S."/>
            <person name="Hamelin R.C."/>
            <person name="Grigoriev I.V."/>
            <person name="Szabo L.J."/>
            <person name="Martin F."/>
        </authorList>
    </citation>
    <scope>NUCLEOTIDE SEQUENCE [LARGE SCALE GENOMIC DNA]</scope>
    <source>
        <strain evidence="3">98AG31 / pathotype 3-4-7</strain>
    </source>
</reference>
<evidence type="ECO:0000256" key="1">
    <source>
        <dbReference type="SAM" id="MobiDB-lite"/>
    </source>
</evidence>
<feature type="compositionally biased region" description="Basic and acidic residues" evidence="1">
    <location>
        <begin position="117"/>
        <end position="132"/>
    </location>
</feature>
<feature type="compositionally biased region" description="Low complexity" evidence="1">
    <location>
        <begin position="1"/>
        <end position="15"/>
    </location>
</feature>
<accession>F4RFR5</accession>